<organism evidence="1 2">
    <name type="scientific">Catharanthus roseus</name>
    <name type="common">Madagascar periwinkle</name>
    <name type="synonym">Vinca rosea</name>
    <dbReference type="NCBI Taxonomy" id="4058"/>
    <lineage>
        <taxon>Eukaryota</taxon>
        <taxon>Viridiplantae</taxon>
        <taxon>Streptophyta</taxon>
        <taxon>Embryophyta</taxon>
        <taxon>Tracheophyta</taxon>
        <taxon>Spermatophyta</taxon>
        <taxon>Magnoliopsida</taxon>
        <taxon>eudicotyledons</taxon>
        <taxon>Gunneridae</taxon>
        <taxon>Pentapetalae</taxon>
        <taxon>asterids</taxon>
        <taxon>lamiids</taxon>
        <taxon>Gentianales</taxon>
        <taxon>Apocynaceae</taxon>
        <taxon>Rauvolfioideae</taxon>
        <taxon>Vinceae</taxon>
        <taxon>Catharanthinae</taxon>
        <taxon>Catharanthus</taxon>
    </lineage>
</organism>
<keyword evidence="2" id="KW-1185">Reference proteome</keyword>
<dbReference type="EMBL" id="CM044703">
    <property type="protein sequence ID" value="KAI5671498.1"/>
    <property type="molecule type" value="Genomic_DNA"/>
</dbReference>
<dbReference type="Proteomes" id="UP001060085">
    <property type="component" value="Linkage Group LG03"/>
</dbReference>
<evidence type="ECO:0000313" key="1">
    <source>
        <dbReference type="EMBL" id="KAI5671498.1"/>
    </source>
</evidence>
<evidence type="ECO:0000313" key="2">
    <source>
        <dbReference type="Proteomes" id="UP001060085"/>
    </source>
</evidence>
<accession>A0ACC0BFY1</accession>
<gene>
    <name evidence="1" type="ORF">M9H77_11862</name>
</gene>
<protein>
    <submittedName>
        <fullName evidence="1">Uncharacterized protein</fullName>
    </submittedName>
</protein>
<reference evidence="2" key="1">
    <citation type="journal article" date="2023" name="Nat. Plants">
        <title>Single-cell RNA sequencing provides a high-resolution roadmap for understanding the multicellular compartmentation of specialized metabolism.</title>
        <authorList>
            <person name="Sun S."/>
            <person name="Shen X."/>
            <person name="Li Y."/>
            <person name="Li Y."/>
            <person name="Wang S."/>
            <person name="Li R."/>
            <person name="Zhang H."/>
            <person name="Shen G."/>
            <person name="Guo B."/>
            <person name="Wei J."/>
            <person name="Xu J."/>
            <person name="St-Pierre B."/>
            <person name="Chen S."/>
            <person name="Sun C."/>
        </authorList>
    </citation>
    <scope>NUCLEOTIDE SEQUENCE [LARGE SCALE GENOMIC DNA]</scope>
</reference>
<proteinExistence type="predicted"/>
<name>A0ACC0BFY1_CATRO</name>
<comment type="caution">
    <text evidence="1">The sequence shown here is derived from an EMBL/GenBank/DDBJ whole genome shotgun (WGS) entry which is preliminary data.</text>
</comment>
<sequence>MDRFERKIFGWHRAKNIRIKSRISKSPDTTSPVASNWWDIRSGGRGVHLNPPPVAGLCWQATAEDSAAGASTDLHEEEEADGKTWANSALVRRGMPAAEASSNGACLAEEEDNIGSIRPSHNNGPSYSNGLNCFPNLTADQWS</sequence>